<gene>
    <name evidence="1" type="ORF">J2Z62_000618</name>
</gene>
<evidence type="ECO:0000313" key="1">
    <source>
        <dbReference type="EMBL" id="MDQ0514180.1"/>
    </source>
</evidence>
<dbReference type="Proteomes" id="UP001240643">
    <property type="component" value="Unassembled WGS sequence"/>
</dbReference>
<evidence type="ECO:0000313" key="2">
    <source>
        <dbReference type="Proteomes" id="UP001240643"/>
    </source>
</evidence>
<reference evidence="1" key="1">
    <citation type="submission" date="2023-07" db="EMBL/GenBank/DDBJ databases">
        <title>Genomic Encyclopedia of Type Strains, Phase IV (KMG-IV): sequencing the most valuable type-strain genomes for metagenomic binning, comparative biology and taxonomic classification.</title>
        <authorList>
            <person name="Goeker M."/>
        </authorList>
    </citation>
    <scope>NUCLEOTIDE SEQUENCE [LARGE SCALE GENOMIC DNA]</scope>
    <source>
        <strain evidence="1">DSM 21204</strain>
    </source>
</reference>
<keyword evidence="2" id="KW-1185">Reference proteome</keyword>
<accession>A0ABU0LZQ1</accession>
<organism evidence="1 2">
    <name type="scientific">Mycoplasmoides fastidiosum</name>
    <dbReference type="NCBI Taxonomy" id="92758"/>
    <lineage>
        <taxon>Bacteria</taxon>
        <taxon>Bacillati</taxon>
        <taxon>Mycoplasmatota</taxon>
        <taxon>Mycoplasmoidales</taxon>
        <taxon>Mycoplasmoidaceae</taxon>
        <taxon>Mycoplasmoides</taxon>
    </lineage>
</organism>
<name>A0ABU0LZQ1_9BACT</name>
<comment type="caution">
    <text evidence="1">The sequence shown here is derived from an EMBL/GenBank/DDBJ whole genome shotgun (WGS) entry which is preliminary data.</text>
</comment>
<dbReference type="RefSeq" id="WP_256547126.1">
    <property type="nucleotide sequence ID" value="NZ_CP101809.1"/>
</dbReference>
<sequence>MKRNNLKLIKSFIKIFLSKQLKQCAFEDGSDDNKLLNLVLFTSIIFAFRKLEQKKQNRSEEILRNPKIFWKLLKPKLINSSYLTVLIYLSQYSERKQFYRSILNTFEERHILFPSVKNQYLEYEPLLPIIDEINLILAERIKDNKQEVLSLVTQVDELKSILENLFVHSTNYLVYIYFMNLFHQS</sequence>
<proteinExistence type="predicted"/>
<protein>
    <submittedName>
        <fullName evidence="1">Uncharacterized protein</fullName>
    </submittedName>
</protein>
<dbReference type="EMBL" id="JAUSWO010000001">
    <property type="protein sequence ID" value="MDQ0514180.1"/>
    <property type="molecule type" value="Genomic_DNA"/>
</dbReference>